<evidence type="ECO:0000313" key="9">
    <source>
        <dbReference type="Proteomes" id="UP001207626"/>
    </source>
</evidence>
<reference evidence="8 9" key="1">
    <citation type="submission" date="2022-05" db="EMBL/GenBank/DDBJ databases">
        <title>Genome Sequencing of Bee-Associated Microbes.</title>
        <authorList>
            <person name="Dunlap C."/>
        </authorList>
    </citation>
    <scope>NUCLEOTIDE SEQUENCE [LARGE SCALE GENOMIC DNA]</scope>
    <source>
        <strain evidence="8 9">NRRL NRS-1438</strain>
    </source>
</reference>
<dbReference type="RefSeq" id="WP_087433380.1">
    <property type="nucleotide sequence ID" value="NZ_JAFFHZ010000001.1"/>
</dbReference>
<dbReference type="Gene3D" id="3.40.50.2300">
    <property type="match status" value="1"/>
</dbReference>
<dbReference type="InterPro" id="IPR001789">
    <property type="entry name" value="Sig_transdc_resp-reg_receiver"/>
</dbReference>
<keyword evidence="4" id="KW-0804">Transcription</keyword>
<evidence type="ECO:0000256" key="4">
    <source>
        <dbReference type="ARBA" id="ARBA00023163"/>
    </source>
</evidence>
<feature type="domain" description="Response regulatory" evidence="7">
    <location>
        <begin position="10"/>
        <end position="126"/>
    </location>
</feature>
<proteinExistence type="predicted"/>
<evidence type="ECO:0000259" key="7">
    <source>
        <dbReference type="PROSITE" id="PS50110"/>
    </source>
</evidence>
<comment type="caution">
    <text evidence="8">The sequence shown here is derived from an EMBL/GenBank/DDBJ whole genome shotgun (WGS) entry which is preliminary data.</text>
</comment>
<dbReference type="PROSITE" id="PS00622">
    <property type="entry name" value="HTH_LUXR_1"/>
    <property type="match status" value="1"/>
</dbReference>
<keyword evidence="2" id="KW-0805">Transcription regulation</keyword>
<feature type="modified residue" description="4-aspartylphosphate" evidence="5">
    <location>
        <position position="61"/>
    </location>
</feature>
<sequence>MNSLPENAFRVLIADDHAHAREGMRDILSIDPSFIIVGEAVNGEEALAMTETVMPDLILMDISMPMMDGLEATKRIKERFPYVKIVMVTVSDDITHLFEALKKGAQGYLLKNLQPSAWHEYLRAIAIDEAPMSKELAFRILQEFSPKGPNKPPAATPLTSREREILERVAKGESNKEIAAQFSLSEHTVKNHLKNILQKLHLENRVQLTRYALEHGLVDN</sequence>
<dbReference type="CDD" id="cd17535">
    <property type="entry name" value="REC_NarL-like"/>
    <property type="match status" value="1"/>
</dbReference>
<dbReference type="SUPFAM" id="SSF52172">
    <property type="entry name" value="CheY-like"/>
    <property type="match status" value="1"/>
</dbReference>
<evidence type="ECO:0000256" key="5">
    <source>
        <dbReference type="PROSITE-ProRule" id="PRU00169"/>
    </source>
</evidence>
<keyword evidence="9" id="KW-1185">Reference proteome</keyword>
<dbReference type="SMART" id="SM00421">
    <property type="entry name" value="HTH_LUXR"/>
    <property type="match status" value="1"/>
</dbReference>
<dbReference type="EMBL" id="JAMDLW010000010">
    <property type="protein sequence ID" value="MCY9519874.1"/>
    <property type="molecule type" value="Genomic_DNA"/>
</dbReference>
<dbReference type="Pfam" id="PF00196">
    <property type="entry name" value="GerE"/>
    <property type="match status" value="1"/>
</dbReference>
<dbReference type="PANTHER" id="PTHR43214">
    <property type="entry name" value="TWO-COMPONENT RESPONSE REGULATOR"/>
    <property type="match status" value="1"/>
</dbReference>
<dbReference type="Proteomes" id="UP001207626">
    <property type="component" value="Unassembled WGS sequence"/>
</dbReference>
<dbReference type="CDD" id="cd06170">
    <property type="entry name" value="LuxR_C_like"/>
    <property type="match status" value="1"/>
</dbReference>
<dbReference type="InterPro" id="IPR011006">
    <property type="entry name" value="CheY-like_superfamily"/>
</dbReference>
<dbReference type="PROSITE" id="PS50043">
    <property type="entry name" value="HTH_LUXR_2"/>
    <property type="match status" value="1"/>
</dbReference>
<name>A0ABT4DRA0_9BACL</name>
<feature type="domain" description="HTH luxR-type" evidence="6">
    <location>
        <begin position="151"/>
        <end position="216"/>
    </location>
</feature>
<dbReference type="PROSITE" id="PS50110">
    <property type="entry name" value="RESPONSE_REGULATORY"/>
    <property type="match status" value="1"/>
</dbReference>
<dbReference type="SMART" id="SM00448">
    <property type="entry name" value="REC"/>
    <property type="match status" value="1"/>
</dbReference>
<keyword evidence="3" id="KW-0238">DNA-binding</keyword>
<evidence type="ECO:0000256" key="2">
    <source>
        <dbReference type="ARBA" id="ARBA00023015"/>
    </source>
</evidence>
<dbReference type="GeneID" id="77001141"/>
<organism evidence="8 9">
    <name type="scientific">Paenibacillus apiarius</name>
    <dbReference type="NCBI Taxonomy" id="46240"/>
    <lineage>
        <taxon>Bacteria</taxon>
        <taxon>Bacillati</taxon>
        <taxon>Bacillota</taxon>
        <taxon>Bacilli</taxon>
        <taxon>Bacillales</taxon>
        <taxon>Paenibacillaceae</taxon>
        <taxon>Paenibacillus</taxon>
    </lineage>
</organism>
<gene>
    <name evidence="8" type="ORF">M5X09_09280</name>
</gene>
<dbReference type="PRINTS" id="PR00038">
    <property type="entry name" value="HTHLUXR"/>
</dbReference>
<protein>
    <submittedName>
        <fullName evidence="8">Response regulator transcription factor</fullName>
    </submittedName>
</protein>
<dbReference type="PANTHER" id="PTHR43214:SF43">
    <property type="entry name" value="TWO-COMPONENT RESPONSE REGULATOR"/>
    <property type="match status" value="1"/>
</dbReference>
<keyword evidence="1 5" id="KW-0597">Phosphoprotein</keyword>
<dbReference type="InterPro" id="IPR016032">
    <property type="entry name" value="Sig_transdc_resp-reg_C-effctor"/>
</dbReference>
<evidence type="ECO:0000313" key="8">
    <source>
        <dbReference type="EMBL" id="MCY9519874.1"/>
    </source>
</evidence>
<evidence type="ECO:0000259" key="6">
    <source>
        <dbReference type="PROSITE" id="PS50043"/>
    </source>
</evidence>
<dbReference type="InterPro" id="IPR039420">
    <property type="entry name" value="WalR-like"/>
</dbReference>
<dbReference type="InterPro" id="IPR000792">
    <property type="entry name" value="Tscrpt_reg_LuxR_C"/>
</dbReference>
<evidence type="ECO:0000256" key="1">
    <source>
        <dbReference type="ARBA" id="ARBA00022553"/>
    </source>
</evidence>
<evidence type="ECO:0000256" key="3">
    <source>
        <dbReference type="ARBA" id="ARBA00023125"/>
    </source>
</evidence>
<accession>A0ABT4DRA0</accession>
<dbReference type="SUPFAM" id="SSF46894">
    <property type="entry name" value="C-terminal effector domain of the bipartite response regulators"/>
    <property type="match status" value="1"/>
</dbReference>
<dbReference type="InterPro" id="IPR058245">
    <property type="entry name" value="NreC/VraR/RcsB-like_REC"/>
</dbReference>
<dbReference type="Pfam" id="PF00072">
    <property type="entry name" value="Response_reg"/>
    <property type="match status" value="1"/>
</dbReference>